<evidence type="ECO:0000259" key="1">
    <source>
        <dbReference type="SMART" id="SM00507"/>
    </source>
</evidence>
<feature type="domain" description="HNH nuclease" evidence="1">
    <location>
        <begin position="371"/>
        <end position="423"/>
    </location>
</feature>
<name>A0A543K8E6_9MICO</name>
<evidence type="ECO:0000313" key="2">
    <source>
        <dbReference type="EMBL" id="TQM91356.1"/>
    </source>
</evidence>
<dbReference type="InterPro" id="IPR003870">
    <property type="entry name" value="DUF222"/>
</dbReference>
<dbReference type="Proteomes" id="UP000319804">
    <property type="component" value="Unassembled WGS sequence"/>
</dbReference>
<evidence type="ECO:0000313" key="3">
    <source>
        <dbReference type="Proteomes" id="UP000319804"/>
    </source>
</evidence>
<comment type="caution">
    <text evidence="2">The sequence shown here is derived from an EMBL/GenBank/DDBJ whole genome shotgun (WGS) entry which is preliminary data.</text>
</comment>
<dbReference type="Pfam" id="PF02720">
    <property type="entry name" value="DUF222"/>
    <property type="match status" value="1"/>
</dbReference>
<dbReference type="AlphaFoldDB" id="A0A543K8E6"/>
<dbReference type="CDD" id="cd00085">
    <property type="entry name" value="HNHc"/>
    <property type="match status" value="1"/>
</dbReference>
<organism evidence="2 3">
    <name type="scientific">Microbacterium lacticum</name>
    <dbReference type="NCBI Taxonomy" id="33885"/>
    <lineage>
        <taxon>Bacteria</taxon>
        <taxon>Bacillati</taxon>
        <taxon>Actinomycetota</taxon>
        <taxon>Actinomycetes</taxon>
        <taxon>Micrococcales</taxon>
        <taxon>Microbacteriaceae</taxon>
        <taxon>Microbacterium</taxon>
    </lineage>
</organism>
<dbReference type="SMART" id="SM00507">
    <property type="entry name" value="HNHc"/>
    <property type="match status" value="1"/>
</dbReference>
<gene>
    <name evidence="2" type="ORF">FHX68_2572</name>
</gene>
<dbReference type="InterPro" id="IPR003615">
    <property type="entry name" value="HNH_nuc"/>
</dbReference>
<reference evidence="2 3" key="1">
    <citation type="submission" date="2019-06" db="EMBL/GenBank/DDBJ databases">
        <title>Sequencing the genomes of 1000 actinobacteria strains.</title>
        <authorList>
            <person name="Klenk H.-P."/>
        </authorList>
    </citation>
    <scope>NUCLEOTIDE SEQUENCE [LARGE SCALE GENOMIC DNA]</scope>
    <source>
        <strain evidence="2 3">DSM 20427</strain>
    </source>
</reference>
<dbReference type="EMBL" id="VFPS01000005">
    <property type="protein sequence ID" value="TQM91356.1"/>
    <property type="molecule type" value="Genomic_DNA"/>
</dbReference>
<proteinExistence type="predicted"/>
<protein>
    <submittedName>
        <fullName evidence="2">Uncharacterized protein DUF222</fullName>
    </submittedName>
</protein>
<accession>A0A543K8E6</accession>
<dbReference type="Gene3D" id="1.10.30.50">
    <property type="match status" value="1"/>
</dbReference>
<keyword evidence="3" id="KW-1185">Reference proteome</keyword>
<sequence length="477" mass="50691">MSDPLHTLEDMDEYSGSMGSDADVAALASIVGEVEGAAAVVRAGQVAEVRALAAAGQLAARQAAGSPAVVRAHDMALRSVAAELGGVLRVTDRTVQSRIDEARDLVEHYAATLAAWESGRITRGHVRVITDAGSVLVDASSERRAEFEAAAISRCERDTPNRVRSEVEILAERFAERSFTDRHRDAAAERRVRVVPGSAGMSDLIATLPTVIADGILDRLTQQAQTIVDAREPGNAGSAFGARGAGDLAGVSGAFGESGIGDAEPDRRGIDQVRADVFSDLLLSGAPALDPTAHGDGQGSLGAIRAQVQVIVPALTLLGVDDGPADLVGRSPIDADTARCLAGNTHSWARVLTDPVEGTVLAVDRYRTPWTQRRFLRARDQHCRFPGCRRAAIRCEIDHTIDAAKGGPTALWNLAHLCQRHHSMKQFTRWKVRQLPGGVLEWTSPTGRIYREDAPAPPVAFTPASISTTATDEPPPF</sequence>